<dbReference type="InterPro" id="IPR001627">
    <property type="entry name" value="Semap_dom"/>
</dbReference>
<keyword evidence="3 6" id="KW-0863">Zinc-finger</keyword>
<feature type="compositionally biased region" description="Pro residues" evidence="7">
    <location>
        <begin position="298"/>
        <end position="312"/>
    </location>
</feature>
<dbReference type="GO" id="GO:0003723">
    <property type="term" value="F:RNA binding"/>
    <property type="evidence" value="ECO:0007669"/>
    <property type="project" value="TreeGrafter"/>
</dbReference>
<dbReference type="InterPro" id="IPR000571">
    <property type="entry name" value="Znf_CCCH"/>
</dbReference>
<keyword evidence="10" id="KW-1185">Reference proteome</keyword>
<evidence type="ECO:0000259" key="8">
    <source>
        <dbReference type="PROSITE" id="PS50103"/>
    </source>
</evidence>
<proteinExistence type="predicted"/>
<keyword evidence="2" id="KW-0677">Repeat</keyword>
<sequence>MKMAKACIAVLLDLQQVAPSDYEHLDANFSSFDSGQSSTVGHPQLLSQAFRHHPDAVGTFNRWHQETIDRRSRDGEVRDGAAERHGALASVMAALAAKKTDSHEEGNGVAGAEDSSGDSGIGSGGSAIDAVCRDYLRHVCRRGRRCRYRHPEAGECARLARAEIVFCHDFQNAGCPRPNCRFAHCSREEEAAYRATGEVPARLRCLISTGDQPPVCKDHLKGDCKRAAKCRFRHVTPAELLAAAVGDCDLQQQQQQQEQQKHQQQQQFYDLAKRRKLESDYEQAAAAVAASAALAAFSPPPPPLPPPPPQPLQPLQTSLAAASPAAAFAVDPASLWAVIAASSAANVAVASVAAPAAAGGPCEARLLVEENCLLRRRADELRLQCAQLLASNDLLAQQNVRLRCFGKPSPQPQPPPPTSAVASCSSFSTAIGDFPTATITTSSSPSIAEALALAQVFAAAATAGKLPRQRRQRLKRVQKTDWAAVEQLSSSIATLEISNQSLVLVAETANQFYLGAINAVFEVPFADLTARRQVLSWPDSDGPSLQVEYLYFANSTRAFACARESASSPPICRLFIVISNGPWQPIGDRLRDMISAILAPSWLEPPPEWRDGGAGLGVQRQRRRVSLGLPDGSGGLSRMFISEFARFPDSLHLVELLTPGYDRIGRISADGYSRRSRELWISKSATPLALGTVAERLYALYTEPALELDNYCGSVNGPDAFAAPDGQAIKLPRFTRLGRVCLNDPGLPAPFMPSTRVLTSFFKLRLICRNGSYDYDVLAVHCRSSLCLPSLRSKLCQRILPHSSLSIRSADSKKRISDDDESPRRL</sequence>
<feature type="domain" description="C3H1-type" evidence="8">
    <location>
        <begin position="131"/>
        <end position="153"/>
    </location>
</feature>
<keyword evidence="4 6" id="KW-0862">Zinc</keyword>
<dbReference type="WBParaSite" id="maker-uti_cns_0013954-snap-gene-0.2-mRNA-1">
    <property type="protein sequence ID" value="maker-uti_cns_0013954-snap-gene-0.2-mRNA-1"/>
    <property type="gene ID" value="maker-uti_cns_0013954-snap-gene-0.2"/>
</dbReference>
<feature type="domain" description="C3H1-type" evidence="8">
    <location>
        <begin position="161"/>
        <end position="187"/>
    </location>
</feature>
<dbReference type="Proteomes" id="UP000095280">
    <property type="component" value="Unplaced"/>
</dbReference>
<evidence type="ECO:0000256" key="5">
    <source>
        <dbReference type="PROSITE-ProRule" id="PRU00352"/>
    </source>
</evidence>
<evidence type="ECO:0000313" key="11">
    <source>
        <dbReference type="WBParaSite" id="maker-uti_cns_0013954-snap-gene-0.2-mRNA-1"/>
    </source>
</evidence>
<evidence type="ECO:0000256" key="7">
    <source>
        <dbReference type="SAM" id="MobiDB-lite"/>
    </source>
</evidence>
<feature type="domain" description="C3H1-type" evidence="8">
    <location>
        <begin position="210"/>
        <end position="237"/>
    </location>
</feature>
<accession>A0A1I8IM77</accession>
<name>A0A1I8IM77_9PLAT</name>
<dbReference type="AlphaFoldDB" id="A0A1I8IM77"/>
<dbReference type="InterPro" id="IPR015943">
    <property type="entry name" value="WD40/YVTN_repeat-like_dom_sf"/>
</dbReference>
<feature type="zinc finger region" description="C3H1-type" evidence="6">
    <location>
        <begin position="210"/>
        <end position="237"/>
    </location>
</feature>
<dbReference type="SUPFAM" id="SSF101912">
    <property type="entry name" value="Sema domain"/>
    <property type="match status" value="1"/>
</dbReference>
<evidence type="ECO:0000256" key="6">
    <source>
        <dbReference type="PROSITE-ProRule" id="PRU00723"/>
    </source>
</evidence>
<evidence type="ECO:0000313" key="10">
    <source>
        <dbReference type="Proteomes" id="UP000095280"/>
    </source>
</evidence>
<dbReference type="PROSITE" id="PS50103">
    <property type="entry name" value="ZF_C3H1"/>
    <property type="match status" value="3"/>
</dbReference>
<feature type="region of interest" description="Disordered" evidence="7">
    <location>
        <begin position="298"/>
        <end position="318"/>
    </location>
</feature>
<dbReference type="PANTHER" id="PTHR12675:SF6">
    <property type="entry name" value="ZINC FINGER CCCH DOMAIN-CONTAINING PROTEIN 10"/>
    <property type="match status" value="1"/>
</dbReference>
<reference evidence="11" key="1">
    <citation type="submission" date="2016-11" db="UniProtKB">
        <authorList>
            <consortium name="WormBaseParasite"/>
        </authorList>
    </citation>
    <scope>IDENTIFICATION</scope>
</reference>
<evidence type="ECO:0000256" key="2">
    <source>
        <dbReference type="ARBA" id="ARBA00022737"/>
    </source>
</evidence>
<organism evidence="10 11">
    <name type="scientific">Macrostomum lignano</name>
    <dbReference type="NCBI Taxonomy" id="282301"/>
    <lineage>
        <taxon>Eukaryota</taxon>
        <taxon>Metazoa</taxon>
        <taxon>Spiralia</taxon>
        <taxon>Lophotrochozoa</taxon>
        <taxon>Platyhelminthes</taxon>
        <taxon>Rhabditophora</taxon>
        <taxon>Macrostomorpha</taxon>
        <taxon>Macrostomida</taxon>
        <taxon>Macrostomidae</taxon>
        <taxon>Macrostomum</taxon>
    </lineage>
</organism>
<protein>
    <submittedName>
        <fullName evidence="11">Zinc finger CCCH domain-containing protein 10</fullName>
    </submittedName>
</protein>
<dbReference type="Gene3D" id="2.130.10.10">
    <property type="entry name" value="YVTN repeat-like/Quinoprotein amine dehydrogenase"/>
    <property type="match status" value="1"/>
</dbReference>
<feature type="domain" description="Sema" evidence="9">
    <location>
        <begin position="474"/>
        <end position="826"/>
    </location>
</feature>
<dbReference type="PANTHER" id="PTHR12675">
    <property type="entry name" value="MUSCLEBLIND-LIKE PROTEIN"/>
    <property type="match status" value="1"/>
</dbReference>
<evidence type="ECO:0000256" key="1">
    <source>
        <dbReference type="ARBA" id="ARBA00022723"/>
    </source>
</evidence>
<feature type="zinc finger region" description="C3H1-type" evidence="6">
    <location>
        <begin position="161"/>
        <end position="187"/>
    </location>
</feature>
<keyword evidence="1 6" id="KW-0479">Metal-binding</keyword>
<dbReference type="SMART" id="SM00356">
    <property type="entry name" value="ZnF_C3H1"/>
    <property type="match status" value="3"/>
</dbReference>
<evidence type="ECO:0000259" key="9">
    <source>
        <dbReference type="PROSITE" id="PS51004"/>
    </source>
</evidence>
<evidence type="ECO:0000256" key="4">
    <source>
        <dbReference type="ARBA" id="ARBA00022833"/>
    </source>
</evidence>
<dbReference type="Gene3D" id="4.10.1000.10">
    <property type="entry name" value="Zinc finger, CCCH-type"/>
    <property type="match status" value="1"/>
</dbReference>
<comment type="caution">
    <text evidence="5">Lacks conserved residue(s) required for the propagation of feature annotation.</text>
</comment>
<dbReference type="InterPro" id="IPR036352">
    <property type="entry name" value="Semap_dom_sf"/>
</dbReference>
<dbReference type="PROSITE" id="PS51004">
    <property type="entry name" value="SEMA"/>
    <property type="match status" value="1"/>
</dbReference>
<dbReference type="Gene3D" id="3.30.1370.210">
    <property type="match status" value="1"/>
</dbReference>
<dbReference type="GO" id="GO:0043484">
    <property type="term" value="P:regulation of RNA splicing"/>
    <property type="evidence" value="ECO:0007669"/>
    <property type="project" value="TreeGrafter"/>
</dbReference>
<evidence type="ECO:0000256" key="3">
    <source>
        <dbReference type="ARBA" id="ARBA00022771"/>
    </source>
</evidence>
<dbReference type="GO" id="GO:0008270">
    <property type="term" value="F:zinc ion binding"/>
    <property type="evidence" value="ECO:0007669"/>
    <property type="project" value="UniProtKB-KW"/>
</dbReference>
<feature type="zinc finger region" description="C3H1-type" evidence="6">
    <location>
        <begin position="131"/>
        <end position="153"/>
    </location>
</feature>
<feature type="region of interest" description="Disordered" evidence="7">
    <location>
        <begin position="99"/>
        <end position="122"/>
    </location>
</feature>